<sequence length="121" mass="13821">MRLRERDKRPVVFRERATLKEPDGTSYEGWSLTGVTIRGNVQPAGGRSMAEMYGERLGYMLTTYVEHTPESLRLLNDFNVNKTGYGAWVYITDDSIEPDYKLVAIRPWGAHIVIDLEAIRA</sequence>
<name>A0A383RFU6_PAEAL</name>
<dbReference type="EMBL" id="LS992241">
    <property type="protein sequence ID" value="SYX85898.1"/>
    <property type="molecule type" value="Genomic_DNA"/>
</dbReference>
<protein>
    <submittedName>
        <fullName evidence="1">Uncharacterized protein</fullName>
    </submittedName>
</protein>
<organism evidence="1 2">
    <name type="scientific">Paenibacillus alvei</name>
    <name type="common">Bacillus alvei</name>
    <dbReference type="NCBI Taxonomy" id="44250"/>
    <lineage>
        <taxon>Bacteria</taxon>
        <taxon>Bacillati</taxon>
        <taxon>Bacillota</taxon>
        <taxon>Bacilli</taxon>
        <taxon>Bacillales</taxon>
        <taxon>Paenibacillaceae</taxon>
        <taxon>Paenibacillus</taxon>
    </lineage>
</organism>
<gene>
    <name evidence="1" type="ORF">PBLR_14320</name>
</gene>
<evidence type="ECO:0000313" key="1">
    <source>
        <dbReference type="EMBL" id="SYX85898.1"/>
    </source>
</evidence>
<dbReference type="AlphaFoldDB" id="A0A383RFU6"/>
<proteinExistence type="predicted"/>
<dbReference type="Proteomes" id="UP000304148">
    <property type="component" value="Chromosome"/>
</dbReference>
<reference evidence="2" key="1">
    <citation type="submission" date="2018-08" db="EMBL/GenBank/DDBJ databases">
        <authorList>
            <person name="Chevrot R."/>
        </authorList>
    </citation>
    <scope>NUCLEOTIDE SEQUENCE [LARGE SCALE GENOMIC DNA]</scope>
</reference>
<accession>A0A383RFU6</accession>
<evidence type="ECO:0000313" key="2">
    <source>
        <dbReference type="Proteomes" id="UP000304148"/>
    </source>
</evidence>